<proteinExistence type="predicted"/>
<evidence type="ECO:0000256" key="1">
    <source>
        <dbReference type="SAM" id="MobiDB-lite"/>
    </source>
</evidence>
<keyword evidence="4" id="KW-1185">Reference proteome</keyword>
<reference evidence="3" key="2">
    <citation type="submission" date="2020-09" db="EMBL/GenBank/DDBJ databases">
        <authorList>
            <person name="Sun Q."/>
            <person name="Zhou Y."/>
        </authorList>
    </citation>
    <scope>NUCLEOTIDE SEQUENCE</scope>
    <source>
        <strain evidence="3">CGMCC 4.7403</strain>
    </source>
</reference>
<reference evidence="3" key="1">
    <citation type="journal article" date="2014" name="Int. J. Syst. Evol. Microbiol.">
        <title>Complete genome sequence of Corynebacterium casei LMG S-19264T (=DSM 44701T), isolated from a smear-ripened cheese.</title>
        <authorList>
            <consortium name="US DOE Joint Genome Institute (JGI-PGF)"/>
            <person name="Walter F."/>
            <person name="Albersmeier A."/>
            <person name="Kalinowski J."/>
            <person name="Ruckert C."/>
        </authorList>
    </citation>
    <scope>NUCLEOTIDE SEQUENCE</scope>
    <source>
        <strain evidence="3">CGMCC 4.7403</strain>
    </source>
</reference>
<comment type="caution">
    <text evidence="3">The sequence shown here is derived from an EMBL/GenBank/DDBJ whole genome shotgun (WGS) entry which is preliminary data.</text>
</comment>
<protein>
    <submittedName>
        <fullName evidence="3">Uncharacterized protein</fullName>
    </submittedName>
</protein>
<evidence type="ECO:0000313" key="3">
    <source>
        <dbReference type="EMBL" id="GHH80866.1"/>
    </source>
</evidence>
<dbReference type="EMBL" id="BNAT01000001">
    <property type="protein sequence ID" value="GHH80866.1"/>
    <property type="molecule type" value="Genomic_DNA"/>
</dbReference>
<feature type="chain" id="PRO_5038503560" evidence="2">
    <location>
        <begin position="29"/>
        <end position="264"/>
    </location>
</feature>
<feature type="signal peptide" evidence="2">
    <location>
        <begin position="1"/>
        <end position="28"/>
    </location>
</feature>
<accession>A0A919GBB7</accession>
<organism evidence="3 4">
    <name type="scientific">Streptomyces capitiformicae</name>
    <dbReference type="NCBI Taxonomy" id="2014920"/>
    <lineage>
        <taxon>Bacteria</taxon>
        <taxon>Bacillati</taxon>
        <taxon>Actinomycetota</taxon>
        <taxon>Actinomycetes</taxon>
        <taxon>Kitasatosporales</taxon>
        <taxon>Streptomycetaceae</taxon>
        <taxon>Streptomyces</taxon>
    </lineage>
</organism>
<feature type="region of interest" description="Disordered" evidence="1">
    <location>
        <begin position="240"/>
        <end position="264"/>
    </location>
</feature>
<evidence type="ECO:0000256" key="2">
    <source>
        <dbReference type="SAM" id="SignalP"/>
    </source>
</evidence>
<gene>
    <name evidence="3" type="ORF">GCM10017771_01260</name>
</gene>
<dbReference type="Proteomes" id="UP000603227">
    <property type="component" value="Unassembled WGS sequence"/>
</dbReference>
<evidence type="ECO:0000313" key="4">
    <source>
        <dbReference type="Proteomes" id="UP000603227"/>
    </source>
</evidence>
<sequence>MSRAMSHRAIASVLGTLMMATAVSQVQASAAQPQPVPLPNPTKQATAQWTLKFSGPSHTNVPFALYNQREKDHLYYKKRPIGVDLKWSKYAKTEWKFMKCGSPGTSSPIRYDQQLALYNTSYKQYLVYQKRGLGRGINLGWSKKLDTKTCQWVVHGGRAGKPLGPSPVRNVMLFNTVERDYLINKWRPAGVNLRWYRYGVEDQIWDLVKKGVCAASVVSDKAKGACAALKALEEFQKAMGYSHTNPKPPSTPKPTSTTKPPSKV</sequence>
<dbReference type="AlphaFoldDB" id="A0A919GBB7"/>
<feature type="compositionally biased region" description="Low complexity" evidence="1">
    <location>
        <begin position="253"/>
        <end position="264"/>
    </location>
</feature>
<keyword evidence="2" id="KW-0732">Signal</keyword>
<name>A0A919GBB7_9ACTN</name>